<accession>A0A565BUB8</accession>
<feature type="compositionally biased region" description="Basic and acidic residues" evidence="1">
    <location>
        <begin position="54"/>
        <end position="68"/>
    </location>
</feature>
<gene>
    <name evidence="2" type="ORF">ANE_LOCUS15423</name>
</gene>
<sequence>MLSKITLLGTRFPPPDTLQGEGSYAEMAREGVQFISHLNKMTLDYEAESKANRRQLEDGQQDAEKYKGDASMATKRSADLESEVKQLRDQLGRMQKDNEDLTTSNTRRFHGLEDCFAKLRALEKQEANVQHAIHKARCEMTTKFRETLTYIERQFDVVEWARERNFDLAQAEGNLQLTEEEDLIAAVAESEGAHQMLADEVMNLRRILRALPVRLDDGERIELAAASLGIRNFSGSNSETPG</sequence>
<protein>
    <submittedName>
        <fullName evidence="2">Uncharacterized protein</fullName>
    </submittedName>
</protein>
<name>A0A565BUB8_9BRAS</name>
<reference evidence="2" key="1">
    <citation type="submission" date="2019-07" db="EMBL/GenBank/DDBJ databases">
        <authorList>
            <person name="Dittberner H."/>
        </authorList>
    </citation>
    <scope>NUCLEOTIDE SEQUENCE [LARGE SCALE GENOMIC DNA]</scope>
</reference>
<dbReference type="EMBL" id="CABITT030000005">
    <property type="protein sequence ID" value="VVB04979.1"/>
    <property type="molecule type" value="Genomic_DNA"/>
</dbReference>
<keyword evidence="3" id="KW-1185">Reference proteome</keyword>
<proteinExistence type="predicted"/>
<evidence type="ECO:0000256" key="1">
    <source>
        <dbReference type="SAM" id="MobiDB-lite"/>
    </source>
</evidence>
<organism evidence="2 3">
    <name type="scientific">Arabis nemorensis</name>
    <dbReference type="NCBI Taxonomy" id="586526"/>
    <lineage>
        <taxon>Eukaryota</taxon>
        <taxon>Viridiplantae</taxon>
        <taxon>Streptophyta</taxon>
        <taxon>Embryophyta</taxon>
        <taxon>Tracheophyta</taxon>
        <taxon>Spermatophyta</taxon>
        <taxon>Magnoliopsida</taxon>
        <taxon>eudicotyledons</taxon>
        <taxon>Gunneridae</taxon>
        <taxon>Pentapetalae</taxon>
        <taxon>rosids</taxon>
        <taxon>malvids</taxon>
        <taxon>Brassicales</taxon>
        <taxon>Brassicaceae</taxon>
        <taxon>Arabideae</taxon>
        <taxon>Arabis</taxon>
    </lineage>
</organism>
<evidence type="ECO:0000313" key="3">
    <source>
        <dbReference type="Proteomes" id="UP000489600"/>
    </source>
</evidence>
<evidence type="ECO:0000313" key="2">
    <source>
        <dbReference type="EMBL" id="VVB04979.1"/>
    </source>
</evidence>
<feature type="region of interest" description="Disordered" evidence="1">
    <location>
        <begin position="54"/>
        <end position="78"/>
    </location>
</feature>
<dbReference type="AlphaFoldDB" id="A0A565BUB8"/>
<dbReference type="Proteomes" id="UP000489600">
    <property type="component" value="Unassembled WGS sequence"/>
</dbReference>
<comment type="caution">
    <text evidence="2">The sequence shown here is derived from an EMBL/GenBank/DDBJ whole genome shotgun (WGS) entry which is preliminary data.</text>
</comment>